<reference evidence="6 7" key="1">
    <citation type="submission" date="2015-03" db="EMBL/GenBank/DDBJ databases">
        <authorList>
            <person name="Urmite Genomes"/>
        </authorList>
    </citation>
    <scope>NUCLEOTIDE SEQUENCE [LARGE SCALE GENOMIC DNA]</scope>
    <source>
        <strain evidence="6 7">CSUR P1491</strain>
    </source>
</reference>
<dbReference type="InterPro" id="IPR000030">
    <property type="entry name" value="PPE_dom"/>
</dbReference>
<dbReference type="Proteomes" id="UP000199251">
    <property type="component" value="Unassembled WGS sequence"/>
</dbReference>
<dbReference type="InterPro" id="IPR018649">
    <property type="entry name" value="SHOCT"/>
</dbReference>
<evidence type="ECO:0000313" key="6">
    <source>
        <dbReference type="EMBL" id="CQD22102.1"/>
    </source>
</evidence>
<evidence type="ECO:0000313" key="7">
    <source>
        <dbReference type="Proteomes" id="UP000199251"/>
    </source>
</evidence>
<evidence type="ECO:0000259" key="4">
    <source>
        <dbReference type="Pfam" id="PF09851"/>
    </source>
</evidence>
<dbReference type="Pfam" id="PF09851">
    <property type="entry name" value="SHOCT"/>
    <property type="match status" value="1"/>
</dbReference>
<evidence type="ECO:0000256" key="2">
    <source>
        <dbReference type="SAM" id="MobiDB-lite"/>
    </source>
</evidence>
<feature type="domain" description="PPE family C-terminal" evidence="5">
    <location>
        <begin position="318"/>
        <end position="387"/>
    </location>
</feature>
<protein>
    <submittedName>
        <fullName evidence="6">PPE family protein</fullName>
    </submittedName>
</protein>
<organism evidence="6 7">
    <name type="scientific">Mycobacterium lentiflavum</name>
    <dbReference type="NCBI Taxonomy" id="141349"/>
    <lineage>
        <taxon>Bacteria</taxon>
        <taxon>Bacillati</taxon>
        <taxon>Actinomycetota</taxon>
        <taxon>Actinomycetes</taxon>
        <taxon>Mycobacteriales</taxon>
        <taxon>Mycobacteriaceae</taxon>
        <taxon>Mycobacterium</taxon>
        <taxon>Mycobacterium simiae complex</taxon>
    </lineage>
</organism>
<name>A0A0E3WDY0_MYCLN</name>
<comment type="similarity">
    <text evidence="1">Belongs to the mycobacterial PPE family.</text>
</comment>
<dbReference type="RefSeq" id="WP_090607652.1">
    <property type="nucleotide sequence ID" value="NZ_CTEE01000001.1"/>
</dbReference>
<dbReference type="FunFam" id="1.20.1260.20:FF:000001">
    <property type="entry name" value="PPE family protein PPE41"/>
    <property type="match status" value="1"/>
</dbReference>
<evidence type="ECO:0000256" key="1">
    <source>
        <dbReference type="ARBA" id="ARBA00010652"/>
    </source>
</evidence>
<dbReference type="Gene3D" id="1.20.1260.20">
    <property type="entry name" value="PPE superfamily"/>
    <property type="match status" value="1"/>
</dbReference>
<proteinExistence type="inferred from homology"/>
<dbReference type="PANTHER" id="PTHR46766:SF1">
    <property type="entry name" value="GLUTAMINE-RICH PROTEIN 2"/>
    <property type="match status" value="1"/>
</dbReference>
<dbReference type="EMBL" id="CTEE01000001">
    <property type="protein sequence ID" value="CQD22102.1"/>
    <property type="molecule type" value="Genomic_DNA"/>
</dbReference>
<dbReference type="SUPFAM" id="SSF140459">
    <property type="entry name" value="PE/PPE dimer-like"/>
    <property type="match status" value="1"/>
</dbReference>
<evidence type="ECO:0000259" key="3">
    <source>
        <dbReference type="Pfam" id="PF00823"/>
    </source>
</evidence>
<sequence>MDFATIPPEFNSGRLYSGPGSGSMLAAALAWDGLAAELHTAAARYASVIAGLVAGPWLGFAAASMAAAAAPYVTWMRTAAAQAEQTATQAKAAAAAYEVAFAAVVPPPVIAANRTTLKALVATNIFGQNTPAIAVTETHYAEMWAQDAAAMYGYAALSASASTLAPFTQSPQSTRDGGARDQAAALARATATSAATDTQAALVQLSSDVPATLQALASSPTSTAAAVSPVSGIFDALQSLGLISPSTFFEPASLGVATSELGTASGAWADAAKADTEIEAAGREIAEDQDALTRQISGAETRIMSRFDRLGTVGEAGSAGLGQAATIGALSVPPGWTTAAPQIRLATLALPATSLGAVPDVLATSQASLFGEMTLASMAGQAINGTVSPARRERVGAPARASSGSSPSAGGQMSGIASEMREFAELLGKLGDLRDSGLLTDEEFDEQKQRLLGRLR</sequence>
<gene>
    <name evidence="6" type="ORF">BN1232_05505</name>
</gene>
<accession>A0A0E3WDY0</accession>
<dbReference type="OrthoDB" id="4710479at2"/>
<dbReference type="Pfam" id="PF00823">
    <property type="entry name" value="PPE"/>
    <property type="match status" value="1"/>
</dbReference>
<dbReference type="PANTHER" id="PTHR46766">
    <property type="entry name" value="GLUTAMINE-RICH PROTEIN 2"/>
    <property type="match status" value="1"/>
</dbReference>
<feature type="domain" description="PPE" evidence="3">
    <location>
        <begin position="2"/>
        <end position="164"/>
    </location>
</feature>
<dbReference type="InterPro" id="IPR038332">
    <property type="entry name" value="PPE_sf"/>
</dbReference>
<evidence type="ECO:0000259" key="5">
    <source>
        <dbReference type="Pfam" id="PF12484"/>
    </source>
</evidence>
<dbReference type="GO" id="GO:0052572">
    <property type="term" value="P:response to host immune response"/>
    <property type="evidence" value="ECO:0007669"/>
    <property type="project" value="TreeGrafter"/>
</dbReference>
<dbReference type="Pfam" id="PF12484">
    <property type="entry name" value="PPE-SVP"/>
    <property type="match status" value="1"/>
</dbReference>
<dbReference type="STRING" id="141349.BN1232_05505"/>
<dbReference type="AlphaFoldDB" id="A0A0E3WDY0"/>
<feature type="domain" description="SHOCT" evidence="4">
    <location>
        <begin position="427"/>
        <end position="452"/>
    </location>
</feature>
<feature type="region of interest" description="Disordered" evidence="2">
    <location>
        <begin position="387"/>
        <end position="414"/>
    </location>
</feature>
<feature type="compositionally biased region" description="Low complexity" evidence="2">
    <location>
        <begin position="396"/>
        <end position="411"/>
    </location>
</feature>
<dbReference type="InterPro" id="IPR022171">
    <property type="entry name" value="PPE_C"/>
</dbReference>